<name>A0A0E9PAC5_ANGAN</name>
<protein>
    <submittedName>
        <fullName evidence="1">Uncharacterized protein</fullName>
    </submittedName>
</protein>
<dbReference type="EMBL" id="GBXM01107562">
    <property type="protein sequence ID" value="JAH01015.1"/>
    <property type="molecule type" value="Transcribed_RNA"/>
</dbReference>
<accession>A0A0E9PAC5</accession>
<organism evidence="1">
    <name type="scientific">Anguilla anguilla</name>
    <name type="common">European freshwater eel</name>
    <name type="synonym">Muraena anguilla</name>
    <dbReference type="NCBI Taxonomy" id="7936"/>
    <lineage>
        <taxon>Eukaryota</taxon>
        <taxon>Metazoa</taxon>
        <taxon>Chordata</taxon>
        <taxon>Craniata</taxon>
        <taxon>Vertebrata</taxon>
        <taxon>Euteleostomi</taxon>
        <taxon>Actinopterygii</taxon>
        <taxon>Neopterygii</taxon>
        <taxon>Teleostei</taxon>
        <taxon>Anguilliformes</taxon>
        <taxon>Anguillidae</taxon>
        <taxon>Anguilla</taxon>
    </lineage>
</organism>
<proteinExistence type="predicted"/>
<reference evidence="1" key="2">
    <citation type="journal article" date="2015" name="Fish Shellfish Immunol.">
        <title>Early steps in the European eel (Anguilla anguilla)-Vibrio vulnificus interaction in the gills: Role of the RtxA13 toxin.</title>
        <authorList>
            <person name="Callol A."/>
            <person name="Pajuelo D."/>
            <person name="Ebbesson L."/>
            <person name="Teles M."/>
            <person name="MacKenzie S."/>
            <person name="Amaro C."/>
        </authorList>
    </citation>
    <scope>NUCLEOTIDE SEQUENCE</scope>
</reference>
<dbReference type="AlphaFoldDB" id="A0A0E9PAC5"/>
<sequence length="46" mass="5205">MCITKGSVTHSRVQATLITARITLQHQEGCKSHLVHLLIKQLYVFT</sequence>
<evidence type="ECO:0000313" key="1">
    <source>
        <dbReference type="EMBL" id="JAH01015.1"/>
    </source>
</evidence>
<reference evidence="1" key="1">
    <citation type="submission" date="2014-11" db="EMBL/GenBank/DDBJ databases">
        <authorList>
            <person name="Amaro Gonzalez C."/>
        </authorList>
    </citation>
    <scope>NUCLEOTIDE SEQUENCE</scope>
</reference>